<organism evidence="3 4">
    <name type="scientific">Candidatus Fimenecus excrementigallinarum</name>
    <dbReference type="NCBI Taxonomy" id="2840816"/>
    <lineage>
        <taxon>Bacteria</taxon>
        <taxon>Bacillati</taxon>
        <taxon>Bacillota</taxon>
        <taxon>Clostridia</taxon>
        <taxon>Candidatus Fimenecus</taxon>
    </lineage>
</organism>
<evidence type="ECO:0000256" key="1">
    <source>
        <dbReference type="SAM" id="Phobius"/>
    </source>
</evidence>
<dbReference type="InterPro" id="IPR011642">
    <property type="entry name" value="Gate_dom"/>
</dbReference>
<feature type="transmembrane region" description="Helical" evidence="1">
    <location>
        <begin position="12"/>
        <end position="29"/>
    </location>
</feature>
<feature type="transmembrane region" description="Helical" evidence="1">
    <location>
        <begin position="259"/>
        <end position="281"/>
    </location>
</feature>
<reference evidence="3" key="2">
    <citation type="journal article" date="2021" name="PeerJ">
        <title>Extensive microbial diversity within the chicken gut microbiome revealed by metagenomics and culture.</title>
        <authorList>
            <person name="Gilroy R."/>
            <person name="Ravi A."/>
            <person name="Getino M."/>
            <person name="Pursley I."/>
            <person name="Horton D.L."/>
            <person name="Alikhan N.F."/>
            <person name="Baker D."/>
            <person name="Gharbi K."/>
            <person name="Hall N."/>
            <person name="Watson M."/>
            <person name="Adriaenssens E.M."/>
            <person name="Foster-Nyarko E."/>
            <person name="Jarju S."/>
            <person name="Secka A."/>
            <person name="Antonio M."/>
            <person name="Oren A."/>
            <person name="Chaudhuri R.R."/>
            <person name="La Ragione R."/>
            <person name="Hildebrand F."/>
            <person name="Pallen M.J."/>
        </authorList>
    </citation>
    <scope>NUCLEOTIDE SEQUENCE</scope>
    <source>
        <strain evidence="3">ChiGjej1B1-19959</strain>
    </source>
</reference>
<gene>
    <name evidence="3" type="ORF">IAC53_03335</name>
</gene>
<protein>
    <recommendedName>
        <fullName evidence="2">Nucleoside transporter/FeoB GTPase Gate domain-containing protein</fullName>
    </recommendedName>
</protein>
<accession>A0A9D1IGX5</accession>
<evidence type="ECO:0000259" key="2">
    <source>
        <dbReference type="Pfam" id="PF07670"/>
    </source>
</evidence>
<keyword evidence="1" id="KW-1133">Transmembrane helix</keyword>
<dbReference type="Pfam" id="PF07670">
    <property type="entry name" value="Gate"/>
    <property type="match status" value="1"/>
</dbReference>
<sequence>MEHTHGRLLRRAGLSSLLFLAACYGLLRYPDACAAGVQTGLSLCAALVLPALFPMLTVSAFLLASGLLQLFGRPVRGVLRTVFRLPGESAGVLLMALVGGFPVGASMTAQLYEEKRLSARQAKRMCLFCMAPGPAFVLSAVGEGVYRSLRAGILLYASVCLSALLFGVLLSARAKCAGEARPEAGTGGVVRLASPLRALDTAVRRSARSMVQICAWVVLFSAVSACIEQLPLPPGAALLCSCFLEVTAGVQDAARVLPIPAVAALLSFGGFAVHCQVLPYLETCGVRLSAFFLARAACALLCGGICAGLLRLFPCEVSVLSQAGELVPASGSASVPAFLLLLFTAMLLILEVEPGRKIW</sequence>
<dbReference type="PROSITE" id="PS51257">
    <property type="entry name" value="PROKAR_LIPOPROTEIN"/>
    <property type="match status" value="1"/>
</dbReference>
<reference evidence="3" key="1">
    <citation type="submission" date="2020-10" db="EMBL/GenBank/DDBJ databases">
        <authorList>
            <person name="Gilroy R."/>
        </authorList>
    </citation>
    <scope>NUCLEOTIDE SEQUENCE</scope>
    <source>
        <strain evidence="3">ChiGjej1B1-19959</strain>
    </source>
</reference>
<dbReference type="Proteomes" id="UP000824071">
    <property type="component" value="Unassembled WGS sequence"/>
</dbReference>
<evidence type="ECO:0000313" key="3">
    <source>
        <dbReference type="EMBL" id="HIU35624.1"/>
    </source>
</evidence>
<feature type="domain" description="Nucleoside transporter/FeoB GTPase Gate" evidence="2">
    <location>
        <begin position="48"/>
        <end position="136"/>
    </location>
</feature>
<dbReference type="AlphaFoldDB" id="A0A9D1IGX5"/>
<feature type="transmembrane region" description="Helical" evidence="1">
    <location>
        <begin position="213"/>
        <end position="232"/>
    </location>
</feature>
<feature type="transmembrane region" description="Helical" evidence="1">
    <location>
        <begin position="91"/>
        <end position="112"/>
    </location>
</feature>
<feature type="transmembrane region" description="Helical" evidence="1">
    <location>
        <begin position="333"/>
        <end position="350"/>
    </location>
</feature>
<feature type="transmembrane region" description="Helical" evidence="1">
    <location>
        <begin position="293"/>
        <end position="313"/>
    </location>
</feature>
<keyword evidence="1" id="KW-0472">Membrane</keyword>
<dbReference type="EMBL" id="DVMW01000024">
    <property type="protein sequence ID" value="HIU35624.1"/>
    <property type="molecule type" value="Genomic_DNA"/>
</dbReference>
<name>A0A9D1IGX5_9FIRM</name>
<comment type="caution">
    <text evidence="3">The sequence shown here is derived from an EMBL/GenBank/DDBJ whole genome shotgun (WGS) entry which is preliminary data.</text>
</comment>
<feature type="transmembrane region" description="Helical" evidence="1">
    <location>
        <begin position="41"/>
        <end position="71"/>
    </location>
</feature>
<feature type="transmembrane region" description="Helical" evidence="1">
    <location>
        <begin position="153"/>
        <end position="172"/>
    </location>
</feature>
<feature type="transmembrane region" description="Helical" evidence="1">
    <location>
        <begin position="124"/>
        <end position="141"/>
    </location>
</feature>
<proteinExistence type="predicted"/>
<keyword evidence="1" id="KW-0812">Transmembrane</keyword>
<evidence type="ECO:0000313" key="4">
    <source>
        <dbReference type="Proteomes" id="UP000824071"/>
    </source>
</evidence>